<accession>A0A2B3TL06</accession>
<evidence type="ECO:0000313" key="2">
    <source>
        <dbReference type="Proteomes" id="UP000224076"/>
    </source>
</evidence>
<dbReference type="InterPro" id="IPR038765">
    <property type="entry name" value="Papain-like_cys_pep_sf"/>
</dbReference>
<reference evidence="1 2" key="1">
    <citation type="submission" date="2017-09" db="EMBL/GenBank/DDBJ databases">
        <title>Large-scale bioinformatics analysis of Bacillus genomes uncovers conserved roles of natural products in bacterial physiology.</title>
        <authorList>
            <consortium name="Agbiome Team Llc"/>
            <person name="Bleich R.M."/>
            <person name="Grubbs K.J."/>
            <person name="Santa Maria K.C."/>
            <person name="Allen S.E."/>
            <person name="Farag S."/>
            <person name="Shank E.A."/>
            <person name="Bowers A."/>
        </authorList>
    </citation>
    <scope>NUCLEOTIDE SEQUENCE [LARGE SCALE GENOMIC DNA]</scope>
    <source>
        <strain evidence="1 2">AFS061806</strain>
    </source>
</reference>
<proteinExistence type="predicted"/>
<name>A0A2B3TL06_BACCE</name>
<gene>
    <name evidence="1" type="ORF">COK86_27445</name>
</gene>
<comment type="caution">
    <text evidence="1">The sequence shown here is derived from an EMBL/GenBank/DDBJ whole genome shotgun (WGS) entry which is preliminary data.</text>
</comment>
<protein>
    <submittedName>
        <fullName evidence="1">Uncharacterized protein</fullName>
    </submittedName>
</protein>
<dbReference type="Proteomes" id="UP000224076">
    <property type="component" value="Unassembled WGS sequence"/>
</dbReference>
<dbReference type="EMBL" id="NVDG01000059">
    <property type="protein sequence ID" value="PFU37861.1"/>
    <property type="molecule type" value="Genomic_DNA"/>
</dbReference>
<dbReference type="AlphaFoldDB" id="A0A2B3TL06"/>
<sequence length="543" mass="61635">MFCILIFLYKEEKCVFKKGILSFLLFILVISSFNGIASAETSVQENITTKFYAYDEPSFTSPKSNWGNQFNPQVVTVKEKRSNGWWKIATSQGDKWISLNGEVKGMSKAFYVYNEPSFLSAKANLGVQLNPQNVNVRDGNTDGWLKIATWEGDKWINPNMEEIQVKEKFYVYNGPSFIAQKGNNGNQYNPQFVVVKEQRSDGWWRISTAEGDKWVALNGVKQPISSEFSAFEESTFGSKMVSRFAAQDVLVKEGKEDGWLLISTSLGNKWINPLEEVEYNKKRKDTRGELNYNEYDYINNPKKLEDEAKAQFSTALAAPSSVERSLVNSGDVPRNQNIVIPTKEEIKAYQEKKKAQQASMARGLQAAPVSAPSSWPRKGDVIVTPNANYGITGHAAIIARDYDDAPDQYGEYIQIVHTPGDRKGKPTVVKQALASWEFAFKRLWYVRPHDRQAGIKAANYSVSHFLNLGYYYQYKITGSMLDTKYVYCSSLVYQSYAFGADKHFFGPISEKYNPVHPYDFTMLAKKGKGFSWLFSSDPWPDGW</sequence>
<evidence type="ECO:0000313" key="1">
    <source>
        <dbReference type="EMBL" id="PFU37861.1"/>
    </source>
</evidence>
<dbReference type="SUPFAM" id="SSF54001">
    <property type="entry name" value="Cysteine proteinases"/>
    <property type="match status" value="1"/>
</dbReference>
<organism evidence="1 2">
    <name type="scientific">Bacillus cereus</name>
    <dbReference type="NCBI Taxonomy" id="1396"/>
    <lineage>
        <taxon>Bacteria</taxon>
        <taxon>Bacillati</taxon>
        <taxon>Bacillota</taxon>
        <taxon>Bacilli</taxon>
        <taxon>Bacillales</taxon>
        <taxon>Bacillaceae</taxon>
        <taxon>Bacillus</taxon>
        <taxon>Bacillus cereus group</taxon>
    </lineage>
</organism>